<dbReference type="EnsemblMetazoa" id="GMOY004294-RA">
    <property type="protein sequence ID" value="GMOY004294-PA"/>
    <property type="gene ID" value="GMOY004294"/>
</dbReference>
<dbReference type="GO" id="GO:0043083">
    <property type="term" value="C:synaptic cleft"/>
    <property type="evidence" value="ECO:0007669"/>
    <property type="project" value="UniProtKB-SubCell"/>
</dbReference>
<name>A0A1B0FKG7_GLOMM</name>
<evidence type="ECO:0000256" key="4">
    <source>
        <dbReference type="ARBA" id="ARBA00044235"/>
    </source>
</evidence>
<dbReference type="VEuPathDB" id="VectorBase:GMOY004294"/>
<dbReference type="Pfam" id="PF11326">
    <property type="entry name" value="PANTS-like"/>
    <property type="match status" value="1"/>
</dbReference>
<evidence type="ECO:0000313" key="6">
    <source>
        <dbReference type="Proteomes" id="UP000092444"/>
    </source>
</evidence>
<protein>
    <recommendedName>
        <fullName evidence="3">Synaptic plasticity regulator PANTS</fullName>
    </recommendedName>
    <alternativeName>
        <fullName evidence="4">Plasticity-associated neural transcript short</fullName>
    </alternativeName>
</protein>
<comment type="similarity">
    <text evidence="1">Belongs to the UPF0545 family.</text>
</comment>
<dbReference type="PANTHER" id="PTHR28052">
    <property type="entry name" value="UPF0545 PROTEIN C22ORF39"/>
    <property type="match status" value="1"/>
</dbReference>
<organism evidence="5 6">
    <name type="scientific">Glossina morsitans morsitans</name>
    <name type="common">Savannah tsetse fly</name>
    <dbReference type="NCBI Taxonomy" id="37546"/>
    <lineage>
        <taxon>Eukaryota</taxon>
        <taxon>Metazoa</taxon>
        <taxon>Ecdysozoa</taxon>
        <taxon>Arthropoda</taxon>
        <taxon>Hexapoda</taxon>
        <taxon>Insecta</taxon>
        <taxon>Pterygota</taxon>
        <taxon>Neoptera</taxon>
        <taxon>Endopterygota</taxon>
        <taxon>Diptera</taxon>
        <taxon>Brachycera</taxon>
        <taxon>Muscomorpha</taxon>
        <taxon>Hippoboscoidea</taxon>
        <taxon>Glossinidae</taxon>
        <taxon>Glossina</taxon>
    </lineage>
</organism>
<accession>A0A1B0FKG7</accession>
<dbReference type="PhylomeDB" id="A0A1B0FKG7"/>
<keyword evidence="6" id="KW-1185">Reference proteome</keyword>
<dbReference type="STRING" id="37546.A0A1B0FKG7"/>
<evidence type="ECO:0000256" key="1">
    <source>
        <dbReference type="ARBA" id="ARBA00006412"/>
    </source>
</evidence>
<proteinExistence type="inferred from homology"/>
<dbReference type="InterPro" id="IPR021475">
    <property type="entry name" value="Pants/Emi1-like"/>
</dbReference>
<sequence length="153" mass="18218">MTETDENSNGTKFVLKDSWSIRPCSVYKDEYDDCTSIKARFHQYFIHGESVDCTQWHNDFRNCVRYEESNGNDLAAGQAVIDSEEDRRLKRFKGHYGNTVWRKRKNPPEDWSKPLPDWLEKRYENSYLSLKMETEAEGKMPKLKDEKQYCLIM</sequence>
<comment type="subcellular location">
    <subcellularLocation>
        <location evidence="2">Synaptic cleft</location>
    </subcellularLocation>
</comment>
<reference evidence="5" key="1">
    <citation type="submission" date="2020-05" db="UniProtKB">
        <authorList>
            <consortium name="EnsemblMetazoa"/>
        </authorList>
    </citation>
    <scope>IDENTIFICATION</scope>
    <source>
        <strain evidence="5">Yale</strain>
    </source>
</reference>
<dbReference type="Proteomes" id="UP000092444">
    <property type="component" value="Unassembled WGS sequence"/>
</dbReference>
<evidence type="ECO:0000313" key="5">
    <source>
        <dbReference type="EnsemblMetazoa" id="GMOY004294-PA"/>
    </source>
</evidence>
<dbReference type="EMBL" id="CCAG010009561">
    <property type="status" value="NOT_ANNOTATED_CDS"/>
    <property type="molecule type" value="Genomic_DNA"/>
</dbReference>
<evidence type="ECO:0000256" key="3">
    <source>
        <dbReference type="ARBA" id="ARBA00044072"/>
    </source>
</evidence>
<evidence type="ECO:0000256" key="2">
    <source>
        <dbReference type="ARBA" id="ARBA00043942"/>
    </source>
</evidence>
<dbReference type="PANTHER" id="PTHR28052:SF1">
    <property type="entry name" value="UPF0545 PROTEIN C22ORF39"/>
    <property type="match status" value="1"/>
</dbReference>
<dbReference type="AlphaFoldDB" id="A0A1B0FKG7"/>